<feature type="transmembrane region" description="Helical" evidence="2">
    <location>
        <begin position="200"/>
        <end position="224"/>
    </location>
</feature>
<dbReference type="EMBL" id="CP041616">
    <property type="protein sequence ID" value="QDO88878.1"/>
    <property type="molecule type" value="Genomic_DNA"/>
</dbReference>
<feature type="compositionally biased region" description="Low complexity" evidence="1">
    <location>
        <begin position="15"/>
        <end position="30"/>
    </location>
</feature>
<dbReference type="InterPro" id="IPR019051">
    <property type="entry name" value="Trp_biosyn_TM_oprn/chp"/>
</dbReference>
<feature type="transmembrane region" description="Helical" evidence="2">
    <location>
        <begin position="148"/>
        <end position="166"/>
    </location>
</feature>
<dbReference type="Proteomes" id="UP000315395">
    <property type="component" value="Chromosome"/>
</dbReference>
<evidence type="ECO:0000313" key="4">
    <source>
        <dbReference type="Proteomes" id="UP000315395"/>
    </source>
</evidence>
<proteinExistence type="predicted"/>
<dbReference type="KEGG" id="orz:FNH13_11525"/>
<evidence type="ECO:0000313" key="3">
    <source>
        <dbReference type="EMBL" id="QDO88878.1"/>
    </source>
</evidence>
<feature type="region of interest" description="Disordered" evidence="1">
    <location>
        <begin position="1"/>
        <end position="71"/>
    </location>
</feature>
<gene>
    <name evidence="3" type="ORF">FNH13_11525</name>
</gene>
<feature type="region of interest" description="Disordered" evidence="1">
    <location>
        <begin position="230"/>
        <end position="272"/>
    </location>
</feature>
<keyword evidence="2" id="KW-0812">Transmembrane</keyword>
<feature type="compositionally biased region" description="Polar residues" evidence="1">
    <location>
        <begin position="1"/>
        <end position="12"/>
    </location>
</feature>
<feature type="transmembrane region" description="Helical" evidence="2">
    <location>
        <begin position="80"/>
        <end position="100"/>
    </location>
</feature>
<feature type="transmembrane region" description="Helical" evidence="2">
    <location>
        <begin position="120"/>
        <end position="141"/>
    </location>
</feature>
<keyword evidence="2" id="KW-0472">Membrane</keyword>
<protein>
    <submittedName>
        <fullName evidence="3">Trp biosynthesis-associated membrane protein</fullName>
    </submittedName>
</protein>
<dbReference type="Pfam" id="PF09534">
    <property type="entry name" value="Trp_oprn_chp"/>
    <property type="match status" value="1"/>
</dbReference>
<keyword evidence="4" id="KW-1185">Reference proteome</keyword>
<evidence type="ECO:0000256" key="2">
    <source>
        <dbReference type="SAM" id="Phobius"/>
    </source>
</evidence>
<feature type="compositionally biased region" description="Basic and acidic residues" evidence="1">
    <location>
        <begin position="251"/>
        <end position="272"/>
    </location>
</feature>
<accession>A0A516GBJ7</accession>
<name>A0A516GBJ7_9MICO</name>
<dbReference type="AlphaFoldDB" id="A0A516GBJ7"/>
<keyword evidence="2" id="KW-1133">Transmembrane helix</keyword>
<reference evidence="3 4" key="1">
    <citation type="submission" date="2019-07" db="EMBL/GenBank/DDBJ databases">
        <title>complete genome sequencing of Ornithinimicrobium sp. H23M54.</title>
        <authorList>
            <person name="Bae J.-W."/>
            <person name="Lee S.-Y."/>
        </authorList>
    </citation>
    <scope>NUCLEOTIDE SEQUENCE [LARGE SCALE GENOMIC DNA]</scope>
    <source>
        <strain evidence="3 4">H23M54</strain>
    </source>
</reference>
<organism evidence="3 4">
    <name type="scientific">Ornithinimicrobium ciconiae</name>
    <dbReference type="NCBI Taxonomy" id="2594265"/>
    <lineage>
        <taxon>Bacteria</taxon>
        <taxon>Bacillati</taxon>
        <taxon>Actinomycetota</taxon>
        <taxon>Actinomycetes</taxon>
        <taxon>Micrococcales</taxon>
        <taxon>Ornithinimicrobiaceae</taxon>
        <taxon>Ornithinimicrobium</taxon>
    </lineage>
</organism>
<sequence length="272" mass="28015">MSWSTPAASTPGCTRPGPSSSRASRAGRSGQPVRRNRASRAGRTGQPVRRNRIAAPAVRASGAGRAPRGQNRQDGVMKRWWLWAALGTALLLISSGQAWVSGTWNDPVIGATRITVTGTQAGATLTAGALLAGAAVLAGLVGSRPVRLAAAWCLAGGSGLAALPALRSLLRPQGAVEAVAADRPGATGLTVQATDTTITAWPWVALLGALLVLLGALLCGLHWWHTPRRGATGARGGERDGQDGAQSSSTREPRPTDAWDDLSHGRDPTVDD</sequence>
<evidence type="ECO:0000256" key="1">
    <source>
        <dbReference type="SAM" id="MobiDB-lite"/>
    </source>
</evidence>